<proteinExistence type="predicted"/>
<keyword evidence="2" id="KW-1185">Reference proteome</keyword>
<dbReference type="EMBL" id="BONJ01000046">
    <property type="protein sequence ID" value="GIG18993.1"/>
    <property type="molecule type" value="Genomic_DNA"/>
</dbReference>
<sequence length="138" mass="14422">MLADDETRHWAERLAAATAPQEIGVAGGVLEAYLAGGSQRQAILRPGRTGSGSAGVELVTALAAIMHAIDVAGVHLRALLAAAATGNSLNPLALIVGFKAYRSPKARAPQDPPLDPELTARARTAVEMCPRLTRRLPR</sequence>
<dbReference type="Proteomes" id="UP000660339">
    <property type="component" value="Unassembled WGS sequence"/>
</dbReference>
<organism evidence="1 2">
    <name type="scientific">Catellatospora methionotrophica</name>
    <dbReference type="NCBI Taxonomy" id="121620"/>
    <lineage>
        <taxon>Bacteria</taxon>
        <taxon>Bacillati</taxon>
        <taxon>Actinomycetota</taxon>
        <taxon>Actinomycetes</taxon>
        <taxon>Micromonosporales</taxon>
        <taxon>Micromonosporaceae</taxon>
        <taxon>Catellatospora</taxon>
    </lineage>
</organism>
<evidence type="ECO:0000313" key="2">
    <source>
        <dbReference type="Proteomes" id="UP000660339"/>
    </source>
</evidence>
<protein>
    <submittedName>
        <fullName evidence="1">Uncharacterized protein</fullName>
    </submittedName>
</protein>
<accession>A0A8J3PJZ5</accession>
<gene>
    <name evidence="1" type="ORF">Cme02nite_73250</name>
</gene>
<dbReference type="RefSeq" id="WP_166388212.1">
    <property type="nucleotide sequence ID" value="NZ_BAAATT010000008.1"/>
</dbReference>
<dbReference type="AlphaFoldDB" id="A0A8J3PJZ5"/>
<comment type="caution">
    <text evidence="1">The sequence shown here is derived from an EMBL/GenBank/DDBJ whole genome shotgun (WGS) entry which is preliminary data.</text>
</comment>
<reference evidence="1" key="1">
    <citation type="submission" date="2021-01" db="EMBL/GenBank/DDBJ databases">
        <title>Whole genome shotgun sequence of Catellatospora methionotrophica NBRC 14553.</title>
        <authorList>
            <person name="Komaki H."/>
            <person name="Tamura T."/>
        </authorList>
    </citation>
    <scope>NUCLEOTIDE SEQUENCE</scope>
    <source>
        <strain evidence="1">NBRC 14553</strain>
    </source>
</reference>
<evidence type="ECO:0000313" key="1">
    <source>
        <dbReference type="EMBL" id="GIG18993.1"/>
    </source>
</evidence>
<name>A0A8J3PJZ5_9ACTN</name>